<keyword evidence="1" id="KW-0732">Signal</keyword>
<proteinExistence type="predicted"/>
<dbReference type="InterPro" id="IPR035940">
    <property type="entry name" value="CAP_sf"/>
</dbReference>
<evidence type="ECO:0000256" key="1">
    <source>
        <dbReference type="SAM" id="SignalP"/>
    </source>
</evidence>
<dbReference type="PROSITE" id="PS01009">
    <property type="entry name" value="CRISP_1"/>
    <property type="match status" value="1"/>
</dbReference>
<dbReference type="WBParaSite" id="MCU_007033-RA">
    <property type="protein sequence ID" value="MCU_007033-RA"/>
    <property type="gene ID" value="MCU_007033"/>
</dbReference>
<organism evidence="3">
    <name type="scientific">Mesocestoides corti</name>
    <name type="common">Flatworm</name>
    <dbReference type="NCBI Taxonomy" id="53468"/>
    <lineage>
        <taxon>Eukaryota</taxon>
        <taxon>Metazoa</taxon>
        <taxon>Spiralia</taxon>
        <taxon>Lophotrochozoa</taxon>
        <taxon>Platyhelminthes</taxon>
        <taxon>Cestoda</taxon>
        <taxon>Eucestoda</taxon>
        <taxon>Cyclophyllidea</taxon>
        <taxon>Mesocestoididae</taxon>
        <taxon>Mesocestoides</taxon>
    </lineage>
</organism>
<dbReference type="Pfam" id="PF00188">
    <property type="entry name" value="CAP"/>
    <property type="match status" value="1"/>
</dbReference>
<dbReference type="PRINTS" id="PR00837">
    <property type="entry name" value="V5TPXLIKE"/>
</dbReference>
<feature type="chain" id="PRO_5024461994" evidence="1">
    <location>
        <begin position="17"/>
        <end position="202"/>
    </location>
</feature>
<name>A0A5K3FB98_MESCO</name>
<dbReference type="InterPro" id="IPR001283">
    <property type="entry name" value="CRISP-related"/>
</dbReference>
<dbReference type="Gene3D" id="3.40.33.10">
    <property type="entry name" value="CAP"/>
    <property type="match status" value="1"/>
</dbReference>
<dbReference type="PANTHER" id="PTHR10334">
    <property type="entry name" value="CYSTEINE-RICH SECRETORY PROTEIN-RELATED"/>
    <property type="match status" value="1"/>
</dbReference>
<reference evidence="3" key="1">
    <citation type="submission" date="2019-11" db="UniProtKB">
        <authorList>
            <consortium name="WormBaseParasite"/>
        </authorList>
    </citation>
    <scope>IDENTIFICATION</scope>
</reference>
<dbReference type="SMART" id="SM00198">
    <property type="entry name" value="SCP"/>
    <property type="match status" value="1"/>
</dbReference>
<dbReference type="SUPFAM" id="SSF55797">
    <property type="entry name" value="PR-1-like"/>
    <property type="match status" value="1"/>
</dbReference>
<feature type="domain" description="SCP" evidence="2">
    <location>
        <begin position="22"/>
        <end position="167"/>
    </location>
</feature>
<dbReference type="AlphaFoldDB" id="A0A5K3FB98"/>
<sequence>MERIAGLLILISQVMAQVPTRAERYDILEYHTKVRENVQPPASNMELIRYSVKLERLAMQWAAQCRWEHPDPSYYTQYKGIGQNLALQSGPRQSFSQMATGWYDEVVNYTYHSNKCSHVCGHYTQMVWATTTEVGCAMQRCDSLEPGWTPPVYLMVCQYAPGGNYIGQWPYKAGRPCSHCPWKYACARNQCVRVYKKSKSLP</sequence>
<dbReference type="PROSITE" id="PS01010">
    <property type="entry name" value="CRISP_2"/>
    <property type="match status" value="1"/>
</dbReference>
<dbReference type="CDD" id="cd05380">
    <property type="entry name" value="CAP_euk"/>
    <property type="match status" value="1"/>
</dbReference>
<dbReference type="InterPro" id="IPR018244">
    <property type="entry name" value="Allrgn_V5/Tpx1_CS"/>
</dbReference>
<accession>A0A5K3FB98</accession>
<evidence type="ECO:0000259" key="2">
    <source>
        <dbReference type="SMART" id="SM00198"/>
    </source>
</evidence>
<evidence type="ECO:0000313" key="3">
    <source>
        <dbReference type="WBParaSite" id="MCU_007033-RA"/>
    </source>
</evidence>
<dbReference type="InterPro" id="IPR014044">
    <property type="entry name" value="CAP_dom"/>
</dbReference>
<feature type="signal peptide" evidence="1">
    <location>
        <begin position="1"/>
        <end position="16"/>
    </location>
</feature>
<dbReference type="GO" id="GO:0005576">
    <property type="term" value="C:extracellular region"/>
    <property type="evidence" value="ECO:0007669"/>
    <property type="project" value="InterPro"/>
</dbReference>
<protein>
    <submittedName>
        <fullName evidence="3">SCP domain-containing protein</fullName>
    </submittedName>
</protein>